<dbReference type="AlphaFoldDB" id="A0A923MC31"/>
<name>A0A923MC31_9BURK</name>
<sequence length="483" mass="52551">MDVKVAAGPWLPARPGTPQLPPPACTGQADAALCFVHDEKAQSSVRPAPLRALPAMRKVDAQALSDKLASAVACPGTWSEIHCRAEATGRSTMTLREPVLREAVAAALVDGDTGFVAPAHFRMSPREHAFAAEFGARMREYLCSPKFEQDAASLAQDRPDVGNPHEVCALHHAQHLLLAIDDWRLDVDWTLVRPRCGSPKVPTRADPDEPLDPFDSPADERLLDQLHRHVEGQVQTDAFSLVAAEMRAANPSATEDEVDAYCRAQCAVAVLPQLDLWINDSYEGQHNRGSRRLRSLEATAVLVQLRINRAMIVRAQGHAVEGSDACPPFSMRPLAPRAHALARELDFDFGRGLAVKLPAEIRSGALTTAVTNLLGTRIPQSRAAVRRNVILATVAKLVGFDAQGAQEHGIDPGRGPLSAVALAEEDFTDAAFFCSRMHTDLTSARFSLLVEKYLDEYPGQSRADAHRDCAMHLARQVLASLWN</sequence>
<accession>A0A923MC31</accession>
<reference evidence="2" key="1">
    <citation type="submission" date="2020-08" db="EMBL/GenBank/DDBJ databases">
        <title>Ramlibacter sp. GTP1 16S ribosomal RNA gene genome sequencing and assembly.</title>
        <authorList>
            <person name="Kang M."/>
        </authorList>
    </citation>
    <scope>NUCLEOTIDE SEQUENCE</scope>
    <source>
        <strain evidence="2">GTP1</strain>
    </source>
</reference>
<gene>
    <name evidence="2" type="ORF">H8R02_20115</name>
</gene>
<evidence type="ECO:0000256" key="1">
    <source>
        <dbReference type="SAM" id="MobiDB-lite"/>
    </source>
</evidence>
<evidence type="ECO:0000313" key="3">
    <source>
        <dbReference type="Proteomes" id="UP000596827"/>
    </source>
</evidence>
<dbReference type="RefSeq" id="WP_187083278.1">
    <property type="nucleotide sequence ID" value="NZ_JACORU010000008.1"/>
</dbReference>
<evidence type="ECO:0000313" key="2">
    <source>
        <dbReference type="EMBL" id="MBC5766781.1"/>
    </source>
</evidence>
<organism evidence="2 3">
    <name type="scientific">Ramlibacter albus</name>
    <dbReference type="NCBI Taxonomy" id="2079448"/>
    <lineage>
        <taxon>Bacteria</taxon>
        <taxon>Pseudomonadati</taxon>
        <taxon>Pseudomonadota</taxon>
        <taxon>Betaproteobacteria</taxon>
        <taxon>Burkholderiales</taxon>
        <taxon>Comamonadaceae</taxon>
        <taxon>Ramlibacter</taxon>
    </lineage>
</organism>
<keyword evidence="3" id="KW-1185">Reference proteome</keyword>
<proteinExistence type="predicted"/>
<comment type="caution">
    <text evidence="2">The sequence shown here is derived from an EMBL/GenBank/DDBJ whole genome shotgun (WGS) entry which is preliminary data.</text>
</comment>
<dbReference type="EMBL" id="JACORU010000008">
    <property type="protein sequence ID" value="MBC5766781.1"/>
    <property type="molecule type" value="Genomic_DNA"/>
</dbReference>
<protein>
    <submittedName>
        <fullName evidence="2">Uncharacterized protein</fullName>
    </submittedName>
</protein>
<feature type="region of interest" description="Disordered" evidence="1">
    <location>
        <begin position="1"/>
        <end position="21"/>
    </location>
</feature>
<dbReference type="Proteomes" id="UP000596827">
    <property type="component" value="Unassembled WGS sequence"/>
</dbReference>